<reference evidence="2" key="1">
    <citation type="submission" date="2015-09" db="EMBL/GenBank/DDBJ databases">
        <authorList>
            <person name="Rodrigo-Torres Lidia"/>
            <person name="Arahal R.David."/>
        </authorList>
    </citation>
    <scope>NUCLEOTIDE SEQUENCE [LARGE SCALE GENOMIC DNA]</scope>
    <source>
        <strain evidence="2">CECT 7735</strain>
    </source>
</reference>
<evidence type="ECO:0000313" key="2">
    <source>
        <dbReference type="Proteomes" id="UP000051870"/>
    </source>
</evidence>
<keyword evidence="2" id="KW-1185">Reference proteome</keyword>
<proteinExistence type="predicted"/>
<sequence>MDQTILDEIRAIDVANAITNARRRIARHAGCPTRYQHPAPDTHVITCAGVTLTVDPTGVRNSNDIVRQWKHEAATQGVFL</sequence>
<dbReference type="EMBL" id="CYTW01000001">
    <property type="protein sequence ID" value="CUJ94789.1"/>
    <property type="molecule type" value="Genomic_DNA"/>
</dbReference>
<dbReference type="AlphaFoldDB" id="A0A0P1I758"/>
<evidence type="ECO:0000313" key="1">
    <source>
        <dbReference type="EMBL" id="CUJ94789.1"/>
    </source>
</evidence>
<gene>
    <name evidence="1" type="ORF">PH7735_01788</name>
</gene>
<name>A0A0P1I758_9RHOB</name>
<protein>
    <submittedName>
        <fullName evidence="1">Uncharacterized protein</fullName>
    </submittedName>
</protein>
<dbReference type="Proteomes" id="UP000051870">
    <property type="component" value="Unassembled WGS sequence"/>
</dbReference>
<accession>A0A0P1I758</accession>
<organism evidence="1 2">
    <name type="scientific">Shimia thalassica</name>
    <dbReference type="NCBI Taxonomy" id="1715693"/>
    <lineage>
        <taxon>Bacteria</taxon>
        <taxon>Pseudomonadati</taxon>
        <taxon>Pseudomonadota</taxon>
        <taxon>Alphaproteobacteria</taxon>
        <taxon>Rhodobacterales</taxon>
        <taxon>Roseobacteraceae</taxon>
    </lineage>
</organism>